<dbReference type="RefSeq" id="WP_135389446.1">
    <property type="nucleotide sequence ID" value="NZ_PGGK01000005.1"/>
</dbReference>
<name>A0A4E0QAD8_9EURY</name>
<organism evidence="1 2">
    <name type="scientific">Methanolobus halotolerans</name>
    <dbReference type="NCBI Taxonomy" id="2052935"/>
    <lineage>
        <taxon>Archaea</taxon>
        <taxon>Methanobacteriati</taxon>
        <taxon>Methanobacteriota</taxon>
        <taxon>Stenosarchaea group</taxon>
        <taxon>Methanomicrobia</taxon>
        <taxon>Methanosarcinales</taxon>
        <taxon>Methanosarcinaceae</taxon>
        <taxon>Methanolobus</taxon>
    </lineage>
</organism>
<dbReference type="AlphaFoldDB" id="A0A4E0QAD8"/>
<protein>
    <submittedName>
        <fullName evidence="1">Uncharacterized protein</fullName>
    </submittedName>
</protein>
<proteinExistence type="predicted"/>
<keyword evidence="2" id="KW-1185">Reference proteome</keyword>
<evidence type="ECO:0000313" key="1">
    <source>
        <dbReference type="EMBL" id="TGC09407.1"/>
    </source>
</evidence>
<dbReference type="Proteomes" id="UP000297295">
    <property type="component" value="Unassembled WGS sequence"/>
</dbReference>
<evidence type="ECO:0000313" key="2">
    <source>
        <dbReference type="Proteomes" id="UP000297295"/>
    </source>
</evidence>
<reference evidence="1 2" key="1">
    <citation type="submission" date="2017-11" db="EMBL/GenBank/DDBJ databases">
        <title>Isolation and Characterization of Methanogenic Archaea from Saline Meromictic Lake at Siberia.</title>
        <authorList>
            <person name="Shen Y."/>
            <person name="Huang H.-H."/>
            <person name="Lai M.-C."/>
            <person name="Chen S.-C."/>
        </authorList>
    </citation>
    <scope>NUCLEOTIDE SEQUENCE [LARGE SCALE GENOMIC DNA]</scope>
    <source>
        <strain evidence="1 2">SY-01</strain>
    </source>
</reference>
<comment type="caution">
    <text evidence="1">The sequence shown here is derived from an EMBL/GenBank/DDBJ whole genome shotgun (WGS) entry which is preliminary data.</text>
</comment>
<accession>A0A4E0QAD8</accession>
<gene>
    <name evidence="1" type="ORF">CUN85_06125</name>
</gene>
<sequence length="87" mass="9508">MSKFSIGTEGIVITDINGDAIFVPKNYISILKMELEGIDSDNPFGTMSAFGFINMSFTESGVHIADDKEGVFLSKQDADKLIEVLKD</sequence>
<dbReference type="EMBL" id="PGGK01000005">
    <property type="protein sequence ID" value="TGC09407.1"/>
    <property type="molecule type" value="Genomic_DNA"/>
</dbReference>